<keyword evidence="2" id="KW-1185">Reference proteome</keyword>
<dbReference type="RefSeq" id="YP_010739594.1">
    <property type="nucleotide sequence ID" value="NC_073042.1"/>
</dbReference>
<sequence length="55" mass="6564">MCGNQNEFIKEGSIKMRTWKKKHIKRAFLNRQKEVDKERTAAAWRNIFVKSGIIK</sequence>
<dbReference type="Pfam" id="PF13137">
    <property type="entry name" value="DUF3983"/>
    <property type="match status" value="1"/>
</dbReference>
<accession>A0A288WG54</accession>
<dbReference type="EMBL" id="KY963371">
    <property type="protein sequence ID" value="ARW58567.1"/>
    <property type="molecule type" value="Genomic_DNA"/>
</dbReference>
<name>A0A288WG54_9CAUD</name>
<proteinExistence type="predicted"/>
<evidence type="ECO:0008006" key="3">
    <source>
        <dbReference type="Google" id="ProtNLM"/>
    </source>
</evidence>
<dbReference type="GeneID" id="79586985"/>
<evidence type="ECO:0000313" key="1">
    <source>
        <dbReference type="EMBL" id="ARW58567.1"/>
    </source>
</evidence>
<dbReference type="InterPro" id="IPR025041">
    <property type="entry name" value="DUF3983"/>
</dbReference>
<organism evidence="1 2">
    <name type="scientific">Bacillus phage Carmel_SA</name>
    <dbReference type="NCBI Taxonomy" id="1983578"/>
    <lineage>
        <taxon>Viruses</taxon>
        <taxon>Duplodnaviria</taxon>
        <taxon>Heunggongvirae</taxon>
        <taxon>Uroviricota</taxon>
        <taxon>Caudoviricetes</taxon>
        <taxon>Wbetavirus</taxon>
        <taxon>Wbetavirus carmel</taxon>
    </lineage>
</organism>
<reference evidence="1 2" key="1">
    <citation type="submission" date="2017-04" db="EMBL/GenBank/DDBJ databases">
        <title>Bacillus anthracis phage Complete Genome.</title>
        <authorList>
            <person name="Alkalay S."/>
            <person name="Coppenhagen-Glazer S."/>
            <person name="Hazan R."/>
        </authorList>
    </citation>
    <scope>NUCLEOTIDE SEQUENCE [LARGE SCALE GENOMIC DNA]</scope>
</reference>
<dbReference type="KEGG" id="vg:79586985"/>
<evidence type="ECO:0000313" key="2">
    <source>
        <dbReference type="Proteomes" id="UP000223221"/>
    </source>
</evidence>
<protein>
    <recommendedName>
        <fullName evidence="3">DUF3983 domain-containing protein</fullName>
    </recommendedName>
</protein>
<dbReference type="Proteomes" id="UP000223221">
    <property type="component" value="Segment"/>
</dbReference>